<feature type="domain" description="CCHC-type" evidence="7">
    <location>
        <begin position="149"/>
        <end position="163"/>
    </location>
</feature>
<keyword evidence="9" id="KW-1185">Reference proteome</keyword>
<dbReference type="Gene3D" id="4.10.60.10">
    <property type="entry name" value="Zinc finger, CCHC-type"/>
    <property type="match status" value="1"/>
</dbReference>
<dbReference type="InterPro" id="IPR036875">
    <property type="entry name" value="Znf_CCHC_sf"/>
</dbReference>
<evidence type="ECO:0000256" key="4">
    <source>
        <dbReference type="PROSITE-ProRule" id="PRU00176"/>
    </source>
</evidence>
<protein>
    <recommendedName>
        <fullName evidence="10">RNA-binding domain-containing protein</fullName>
    </recommendedName>
</protein>
<dbReference type="PROSITE" id="PS50158">
    <property type="entry name" value="ZF_CCHC"/>
    <property type="match status" value="1"/>
</dbReference>
<feature type="compositionally biased region" description="Basic and acidic residues" evidence="5">
    <location>
        <begin position="221"/>
        <end position="252"/>
    </location>
</feature>
<reference evidence="8 9" key="1">
    <citation type="journal article" date="2015" name="Fungal Genet. Biol.">
        <title>Evolution of novel wood decay mechanisms in Agaricales revealed by the genome sequences of Fistulina hepatica and Cylindrobasidium torrendii.</title>
        <authorList>
            <person name="Floudas D."/>
            <person name="Held B.W."/>
            <person name="Riley R."/>
            <person name="Nagy L.G."/>
            <person name="Koehler G."/>
            <person name="Ransdell A.S."/>
            <person name="Younus H."/>
            <person name="Chow J."/>
            <person name="Chiniquy J."/>
            <person name="Lipzen A."/>
            <person name="Tritt A."/>
            <person name="Sun H."/>
            <person name="Haridas S."/>
            <person name="LaButti K."/>
            <person name="Ohm R.A."/>
            <person name="Kues U."/>
            <person name="Blanchette R.A."/>
            <person name="Grigoriev I.V."/>
            <person name="Minto R.E."/>
            <person name="Hibbett D.S."/>
        </authorList>
    </citation>
    <scope>NUCLEOTIDE SEQUENCE [LARGE SCALE GENOMIC DNA]</scope>
    <source>
        <strain evidence="8 9">ATCC 64428</strain>
    </source>
</reference>
<feature type="region of interest" description="Disordered" evidence="5">
    <location>
        <begin position="173"/>
        <end position="252"/>
    </location>
</feature>
<evidence type="ECO:0000256" key="2">
    <source>
        <dbReference type="ARBA" id="ARBA00022884"/>
    </source>
</evidence>
<keyword evidence="2 4" id="KW-0694">RNA-binding</keyword>
<evidence type="ECO:0000256" key="3">
    <source>
        <dbReference type="PROSITE-ProRule" id="PRU00047"/>
    </source>
</evidence>
<evidence type="ECO:0000259" key="6">
    <source>
        <dbReference type="PROSITE" id="PS50102"/>
    </source>
</evidence>
<dbReference type="SUPFAM" id="SSF57756">
    <property type="entry name" value="Retrovirus zinc finger-like domains"/>
    <property type="match status" value="1"/>
</dbReference>
<dbReference type="Proteomes" id="UP000054144">
    <property type="component" value="Unassembled WGS sequence"/>
</dbReference>
<gene>
    <name evidence="8" type="ORF">FISHEDRAFT_64320</name>
</gene>
<feature type="compositionally biased region" description="Polar residues" evidence="5">
    <location>
        <begin position="1"/>
        <end position="11"/>
    </location>
</feature>
<dbReference type="GO" id="GO:0003723">
    <property type="term" value="F:RNA binding"/>
    <property type="evidence" value="ECO:0007669"/>
    <property type="project" value="UniProtKB-UniRule"/>
</dbReference>
<dbReference type="SMART" id="SM00360">
    <property type="entry name" value="RRM"/>
    <property type="match status" value="1"/>
</dbReference>
<feature type="compositionally biased region" description="Pro residues" evidence="5">
    <location>
        <begin position="206"/>
        <end position="220"/>
    </location>
</feature>
<evidence type="ECO:0000256" key="1">
    <source>
        <dbReference type="ARBA" id="ARBA00022664"/>
    </source>
</evidence>
<accession>A0A0D7AJ50</accession>
<sequence length="383" mass="43047">MATAEQPNPASGSWVEQEPGNAELDGATDNSHADQDVDGVRPSGAVEVATAAKGDTYNDKPQIKPNKVYIGGLPENTRPEDLQNCFGKIGNIVNIELKVGYGFVEFDSREAADESVAKYNEGFFMGNKIKVEISRGGSRNKHAGEPGACFRCGMMGHWARECPAYPAAALQPRRPLEPPLTDRIQRDYVPRDYGRIEYPPRDYRRPPSPPRDYRGYPPPPVRRDYDDYYRRAPVMPDRERYGPPPMDMRDAAYRSMPPAIPYDRYDRRDRYAAPVAPIPVGRPRTPPRYREDLERAALPPRDYVDHRPRPASPPRYDYPPRGGAPPDAAIRRRSESPLPRSGGPYDAGYPAPSAGYPSYSSRPRDWPVPPRRDVPDVAGAYRR</sequence>
<evidence type="ECO:0008006" key="10">
    <source>
        <dbReference type="Google" id="ProtNLM"/>
    </source>
</evidence>
<evidence type="ECO:0000313" key="9">
    <source>
        <dbReference type="Proteomes" id="UP000054144"/>
    </source>
</evidence>
<dbReference type="PROSITE" id="PS50102">
    <property type="entry name" value="RRM"/>
    <property type="match status" value="1"/>
</dbReference>
<proteinExistence type="predicted"/>
<dbReference type="Gene3D" id="3.30.70.330">
    <property type="match status" value="1"/>
</dbReference>
<feature type="compositionally biased region" description="Low complexity" evidence="5">
    <location>
        <begin position="341"/>
        <end position="361"/>
    </location>
</feature>
<dbReference type="AlphaFoldDB" id="A0A0D7AJ50"/>
<dbReference type="PANTHER" id="PTHR21245">
    <property type="entry name" value="HETEROGENEOUS NUCLEAR RIBONUCLEOPROTEIN"/>
    <property type="match status" value="1"/>
</dbReference>
<dbReference type="InterPro" id="IPR001878">
    <property type="entry name" value="Znf_CCHC"/>
</dbReference>
<feature type="domain" description="RRM" evidence="6">
    <location>
        <begin position="66"/>
        <end position="136"/>
    </location>
</feature>
<feature type="region of interest" description="Disordered" evidence="5">
    <location>
        <begin position="1"/>
        <end position="42"/>
    </location>
</feature>
<keyword evidence="3" id="KW-0862">Zinc</keyword>
<dbReference type="GO" id="GO:0008270">
    <property type="term" value="F:zinc ion binding"/>
    <property type="evidence" value="ECO:0007669"/>
    <property type="project" value="UniProtKB-KW"/>
</dbReference>
<keyword evidence="1" id="KW-0507">mRNA processing</keyword>
<feature type="region of interest" description="Disordered" evidence="5">
    <location>
        <begin position="273"/>
        <end position="383"/>
    </location>
</feature>
<dbReference type="CDD" id="cd00590">
    <property type="entry name" value="RRM_SF"/>
    <property type="match status" value="1"/>
</dbReference>
<feature type="compositionally biased region" description="Basic and acidic residues" evidence="5">
    <location>
        <begin position="362"/>
        <end position="375"/>
    </location>
</feature>
<dbReference type="GO" id="GO:0006397">
    <property type="term" value="P:mRNA processing"/>
    <property type="evidence" value="ECO:0007669"/>
    <property type="project" value="UniProtKB-KW"/>
</dbReference>
<dbReference type="SUPFAM" id="SSF54928">
    <property type="entry name" value="RNA-binding domain, RBD"/>
    <property type="match status" value="1"/>
</dbReference>
<dbReference type="OrthoDB" id="1099063at2759"/>
<keyword evidence="3" id="KW-0863">Zinc-finger</keyword>
<dbReference type="EMBL" id="KN881666">
    <property type="protein sequence ID" value="KIY51321.1"/>
    <property type="molecule type" value="Genomic_DNA"/>
</dbReference>
<dbReference type="Pfam" id="PF00098">
    <property type="entry name" value="zf-CCHC"/>
    <property type="match status" value="1"/>
</dbReference>
<organism evidence="8 9">
    <name type="scientific">Fistulina hepatica ATCC 64428</name>
    <dbReference type="NCBI Taxonomy" id="1128425"/>
    <lineage>
        <taxon>Eukaryota</taxon>
        <taxon>Fungi</taxon>
        <taxon>Dikarya</taxon>
        <taxon>Basidiomycota</taxon>
        <taxon>Agaricomycotina</taxon>
        <taxon>Agaricomycetes</taxon>
        <taxon>Agaricomycetidae</taxon>
        <taxon>Agaricales</taxon>
        <taxon>Fistulinaceae</taxon>
        <taxon>Fistulina</taxon>
    </lineage>
</organism>
<dbReference type="InterPro" id="IPR000504">
    <property type="entry name" value="RRM_dom"/>
</dbReference>
<dbReference type="Pfam" id="PF00076">
    <property type="entry name" value="RRM_1"/>
    <property type="match status" value="1"/>
</dbReference>
<feature type="compositionally biased region" description="Basic and acidic residues" evidence="5">
    <location>
        <begin position="183"/>
        <end position="205"/>
    </location>
</feature>
<keyword evidence="3" id="KW-0479">Metal-binding</keyword>
<evidence type="ECO:0000313" key="8">
    <source>
        <dbReference type="EMBL" id="KIY51321.1"/>
    </source>
</evidence>
<dbReference type="SMART" id="SM00343">
    <property type="entry name" value="ZnF_C2HC"/>
    <property type="match status" value="1"/>
</dbReference>
<evidence type="ECO:0000256" key="5">
    <source>
        <dbReference type="SAM" id="MobiDB-lite"/>
    </source>
</evidence>
<dbReference type="InterPro" id="IPR012677">
    <property type="entry name" value="Nucleotide-bd_a/b_plait_sf"/>
</dbReference>
<dbReference type="InterPro" id="IPR035979">
    <property type="entry name" value="RBD_domain_sf"/>
</dbReference>
<evidence type="ECO:0000259" key="7">
    <source>
        <dbReference type="PROSITE" id="PS50158"/>
    </source>
</evidence>
<name>A0A0D7AJ50_9AGAR</name>